<dbReference type="EMBL" id="HBUE01290787">
    <property type="protein sequence ID" value="CAG6573810.1"/>
    <property type="molecule type" value="Transcribed_RNA"/>
</dbReference>
<dbReference type="EMBL" id="HBUE01185082">
    <property type="protein sequence ID" value="CAG6522187.1"/>
    <property type="molecule type" value="Transcribed_RNA"/>
</dbReference>
<evidence type="ECO:0000313" key="1">
    <source>
        <dbReference type="EMBL" id="CAG6522193.1"/>
    </source>
</evidence>
<dbReference type="EMBL" id="HBUE01290768">
    <property type="protein sequence ID" value="CAG6573799.1"/>
    <property type="molecule type" value="Transcribed_RNA"/>
</dbReference>
<dbReference type="EMBL" id="HBUE01185077">
    <property type="protein sequence ID" value="CAG6522184.1"/>
    <property type="molecule type" value="Transcribed_RNA"/>
</dbReference>
<protein>
    <submittedName>
        <fullName evidence="1">(northern house mosquito) hypothetical protein</fullName>
    </submittedName>
</protein>
<dbReference type="EMBL" id="HBUE01290776">
    <property type="protein sequence ID" value="CAG6573804.1"/>
    <property type="molecule type" value="Transcribed_RNA"/>
</dbReference>
<dbReference type="EMBL" id="HBUE01136211">
    <property type="protein sequence ID" value="CAG6498621.1"/>
    <property type="molecule type" value="Transcribed_RNA"/>
</dbReference>
<dbReference type="EMBL" id="HBUE01290771">
    <property type="protein sequence ID" value="CAG6573801.1"/>
    <property type="molecule type" value="Transcribed_RNA"/>
</dbReference>
<dbReference type="EMBL" id="HBUE01290781">
    <property type="protein sequence ID" value="CAG6573806.1"/>
    <property type="molecule type" value="Transcribed_RNA"/>
</dbReference>
<dbReference type="EMBL" id="HBUE01290786">
    <property type="protein sequence ID" value="CAG6573809.1"/>
    <property type="molecule type" value="Transcribed_RNA"/>
</dbReference>
<dbReference type="EMBL" id="HBUE01136210">
    <property type="protein sequence ID" value="CAG6498620.1"/>
    <property type="molecule type" value="Transcribed_RNA"/>
</dbReference>
<name>A0A8D8GWI2_CULPI</name>
<dbReference type="EMBL" id="HBUE01290770">
    <property type="protein sequence ID" value="CAG6573800.1"/>
    <property type="molecule type" value="Transcribed_RNA"/>
</dbReference>
<dbReference type="EMBL" id="HBUE01185074">
    <property type="protein sequence ID" value="CAG6522182.1"/>
    <property type="molecule type" value="Transcribed_RNA"/>
</dbReference>
<dbReference type="EMBL" id="HBUE01185092">
    <property type="protein sequence ID" value="CAG6522192.1"/>
    <property type="molecule type" value="Transcribed_RNA"/>
</dbReference>
<dbReference type="EMBL" id="HBUE01185095">
    <property type="protein sequence ID" value="CAG6522195.1"/>
    <property type="molecule type" value="Transcribed_RNA"/>
</dbReference>
<organism evidence="1">
    <name type="scientific">Culex pipiens</name>
    <name type="common">House mosquito</name>
    <dbReference type="NCBI Taxonomy" id="7175"/>
    <lineage>
        <taxon>Eukaryota</taxon>
        <taxon>Metazoa</taxon>
        <taxon>Ecdysozoa</taxon>
        <taxon>Arthropoda</taxon>
        <taxon>Hexapoda</taxon>
        <taxon>Insecta</taxon>
        <taxon>Pterygota</taxon>
        <taxon>Neoptera</taxon>
        <taxon>Endopterygota</taxon>
        <taxon>Diptera</taxon>
        <taxon>Nematocera</taxon>
        <taxon>Culicoidea</taxon>
        <taxon>Culicidae</taxon>
        <taxon>Culicinae</taxon>
        <taxon>Culicini</taxon>
        <taxon>Culex</taxon>
        <taxon>Culex</taxon>
    </lineage>
</organism>
<accession>A0A8D8GWI2</accession>
<reference evidence="1" key="1">
    <citation type="submission" date="2021-05" db="EMBL/GenBank/DDBJ databases">
        <authorList>
            <person name="Alioto T."/>
            <person name="Alioto T."/>
            <person name="Gomez Garrido J."/>
        </authorList>
    </citation>
    <scope>NUCLEOTIDE SEQUENCE</scope>
</reference>
<dbReference type="EMBL" id="HBUE01290789">
    <property type="protein sequence ID" value="CAG6573812.1"/>
    <property type="molecule type" value="Transcribed_RNA"/>
</dbReference>
<sequence>MRTPIGGKYLSTRKSEKNLTVWLRSLTQPGDSFRVEETNVNKHTRTHPKYDLRSTISREHKDGDKMAEQLRQNANTNPCHRRSTCSARECRLAERILFFVGFKIAVK</sequence>
<proteinExistence type="predicted"/>
<dbReference type="AlphaFoldDB" id="A0A8D8GWI2"/>
<dbReference type="EMBL" id="HBUE01185087">
    <property type="protein sequence ID" value="CAG6522189.1"/>
    <property type="molecule type" value="Transcribed_RNA"/>
</dbReference>
<dbReference type="EMBL" id="HBUE01185093">
    <property type="protein sequence ID" value="CAG6522193.1"/>
    <property type="molecule type" value="Transcribed_RNA"/>
</dbReference>
<dbReference type="EMBL" id="HBUE01185076">
    <property type="protein sequence ID" value="CAG6522183.1"/>
    <property type="molecule type" value="Transcribed_RNA"/>
</dbReference>